<keyword evidence="2" id="KW-0732">Signal</keyword>
<dbReference type="GO" id="GO:2001204">
    <property type="term" value="P:regulation of osteoclast development"/>
    <property type="evidence" value="ECO:0007669"/>
    <property type="project" value="TreeGrafter"/>
</dbReference>
<dbReference type="InterPro" id="IPR036179">
    <property type="entry name" value="Ig-like_dom_sf"/>
</dbReference>
<accession>A0A401T4Q4</accession>
<dbReference type="SMART" id="SM00409">
    <property type="entry name" value="IG"/>
    <property type="match status" value="2"/>
</dbReference>
<feature type="domain" description="Ig-like" evidence="3">
    <location>
        <begin position="157"/>
        <end position="271"/>
    </location>
</feature>
<dbReference type="Pfam" id="PF07686">
    <property type="entry name" value="V-set"/>
    <property type="match status" value="1"/>
</dbReference>
<dbReference type="SUPFAM" id="SSF48726">
    <property type="entry name" value="Immunoglobulin"/>
    <property type="match status" value="3"/>
</dbReference>
<comment type="caution">
    <text evidence="4">The sequence shown here is derived from an EMBL/GenBank/DDBJ whole genome shotgun (WGS) entry which is preliminary data.</text>
</comment>
<evidence type="ECO:0000256" key="1">
    <source>
        <dbReference type="SAM" id="Phobius"/>
    </source>
</evidence>
<keyword evidence="1" id="KW-1133">Transmembrane helix</keyword>
<dbReference type="PANTHER" id="PTHR46942:SF1">
    <property type="entry name" value="SIALIC ACID-BINDING IG-LIKE LECTIN 15"/>
    <property type="match status" value="1"/>
</dbReference>
<feature type="domain" description="Ig-like" evidence="3">
    <location>
        <begin position="282"/>
        <end position="369"/>
    </location>
</feature>
<evidence type="ECO:0000256" key="2">
    <source>
        <dbReference type="SAM" id="SignalP"/>
    </source>
</evidence>
<evidence type="ECO:0000259" key="3">
    <source>
        <dbReference type="PROSITE" id="PS50835"/>
    </source>
</evidence>
<feature type="chain" id="PRO_5019003740" description="Ig-like domain-containing protein" evidence="2">
    <location>
        <begin position="26"/>
        <end position="409"/>
    </location>
</feature>
<dbReference type="PANTHER" id="PTHR46942">
    <property type="entry name" value="SIALIC ACID-BINDING IG-LIKE LECTIN 15"/>
    <property type="match status" value="1"/>
</dbReference>
<dbReference type="GO" id="GO:0005886">
    <property type="term" value="C:plasma membrane"/>
    <property type="evidence" value="ECO:0007669"/>
    <property type="project" value="TreeGrafter"/>
</dbReference>
<dbReference type="InterPro" id="IPR042836">
    <property type="entry name" value="SIG15"/>
</dbReference>
<dbReference type="Proteomes" id="UP000287033">
    <property type="component" value="Unassembled WGS sequence"/>
</dbReference>
<dbReference type="GO" id="GO:0045124">
    <property type="term" value="P:regulation of bone resorption"/>
    <property type="evidence" value="ECO:0007669"/>
    <property type="project" value="TreeGrafter"/>
</dbReference>
<sequence length="409" mass="45753">MSEGLKRTVLAVLLCITTQVSYTQGFSQNGWTMETPDRVTGREGKITLLICKFTHPHPGYQGNITVTWKEVWTNLVLYSYTNYPTLNSQSVAFENMIHQNINERYQALGNPRENDASIIIKQLSLHDNYQQYLCLVNLSHYPNETSQSSGQIIIVEPAVKNDSVPVTGKKGGSATLPCAFNPPEWLSQSVTVLWMKDDPHEESIVLNQTRSLNAGSHYTNSVTVNEGQQYELIGDLTQGDASIRIRDLRLNDSSDYFCHVHIRIENQENVTQDVLRLQAFAPATILELSSVRENGIGNTIVCQVEGEPLANITWVDPEGTLVPGDSRDTIVSRVPGRHQTLGKFRNPALRGTYSCVAENEHGRDTRQIDYPSTGDNYSNFIVGMLCLIPLIKFLLLLVTGIILFLKIKD</sequence>
<organism evidence="4 5">
    <name type="scientific">Chiloscyllium punctatum</name>
    <name type="common">Brownbanded bambooshark</name>
    <name type="synonym">Hemiscyllium punctatum</name>
    <dbReference type="NCBI Taxonomy" id="137246"/>
    <lineage>
        <taxon>Eukaryota</taxon>
        <taxon>Metazoa</taxon>
        <taxon>Chordata</taxon>
        <taxon>Craniata</taxon>
        <taxon>Vertebrata</taxon>
        <taxon>Chondrichthyes</taxon>
        <taxon>Elasmobranchii</taxon>
        <taxon>Galeomorphii</taxon>
        <taxon>Galeoidea</taxon>
        <taxon>Orectolobiformes</taxon>
        <taxon>Hemiscylliidae</taxon>
        <taxon>Chiloscyllium</taxon>
    </lineage>
</organism>
<evidence type="ECO:0000313" key="5">
    <source>
        <dbReference type="Proteomes" id="UP000287033"/>
    </source>
</evidence>
<keyword evidence="5" id="KW-1185">Reference proteome</keyword>
<keyword evidence="1" id="KW-0472">Membrane</keyword>
<feature type="signal peptide" evidence="2">
    <location>
        <begin position="1"/>
        <end position="25"/>
    </location>
</feature>
<name>A0A401T4Q4_CHIPU</name>
<evidence type="ECO:0000313" key="4">
    <source>
        <dbReference type="EMBL" id="GCC37643.1"/>
    </source>
</evidence>
<gene>
    <name evidence="4" type="ORF">chiPu_0016148</name>
</gene>
<feature type="transmembrane region" description="Helical" evidence="1">
    <location>
        <begin position="380"/>
        <end position="405"/>
    </location>
</feature>
<protein>
    <recommendedName>
        <fullName evidence="3">Ig-like domain-containing protein</fullName>
    </recommendedName>
</protein>
<reference evidence="4 5" key="1">
    <citation type="journal article" date="2018" name="Nat. Ecol. Evol.">
        <title>Shark genomes provide insights into elasmobranch evolution and the origin of vertebrates.</title>
        <authorList>
            <person name="Hara Y"/>
            <person name="Yamaguchi K"/>
            <person name="Onimaru K"/>
            <person name="Kadota M"/>
            <person name="Koyanagi M"/>
            <person name="Keeley SD"/>
            <person name="Tatsumi K"/>
            <person name="Tanaka K"/>
            <person name="Motone F"/>
            <person name="Kageyama Y"/>
            <person name="Nozu R"/>
            <person name="Adachi N"/>
            <person name="Nishimura O"/>
            <person name="Nakagawa R"/>
            <person name="Tanegashima C"/>
            <person name="Kiyatake I"/>
            <person name="Matsumoto R"/>
            <person name="Murakumo K"/>
            <person name="Nishida K"/>
            <person name="Terakita A"/>
            <person name="Kuratani S"/>
            <person name="Sato K"/>
            <person name="Hyodo S Kuraku.S."/>
        </authorList>
    </citation>
    <scope>NUCLEOTIDE SEQUENCE [LARGE SCALE GENOMIC DNA]</scope>
</reference>
<dbReference type="OrthoDB" id="6152887at2759"/>
<dbReference type="InterPro" id="IPR013783">
    <property type="entry name" value="Ig-like_fold"/>
</dbReference>
<dbReference type="Gene3D" id="2.60.40.10">
    <property type="entry name" value="Immunoglobulins"/>
    <property type="match status" value="3"/>
</dbReference>
<dbReference type="InterPro" id="IPR003599">
    <property type="entry name" value="Ig_sub"/>
</dbReference>
<keyword evidence="1" id="KW-0812">Transmembrane</keyword>
<dbReference type="PROSITE" id="PS50835">
    <property type="entry name" value="IG_LIKE"/>
    <property type="match status" value="2"/>
</dbReference>
<proteinExistence type="predicted"/>
<dbReference type="InterPro" id="IPR013106">
    <property type="entry name" value="Ig_V-set"/>
</dbReference>
<dbReference type="GO" id="GO:0032956">
    <property type="term" value="P:regulation of actin cytoskeleton organization"/>
    <property type="evidence" value="ECO:0007669"/>
    <property type="project" value="TreeGrafter"/>
</dbReference>
<dbReference type="AlphaFoldDB" id="A0A401T4Q4"/>
<dbReference type="InterPro" id="IPR007110">
    <property type="entry name" value="Ig-like_dom"/>
</dbReference>
<dbReference type="STRING" id="137246.A0A401T4Q4"/>
<dbReference type="OMA" id="LANITWV"/>
<dbReference type="EMBL" id="BEZZ01001034">
    <property type="protein sequence ID" value="GCC37643.1"/>
    <property type="molecule type" value="Genomic_DNA"/>
</dbReference>